<comment type="caution">
    <text evidence="4">The sequence shown here is derived from an EMBL/GenBank/DDBJ whole genome shotgun (WGS) entry which is preliminary data.</text>
</comment>
<feature type="domain" description="RNA polymerase sigma-70 region 2" evidence="2">
    <location>
        <begin position="23"/>
        <end position="87"/>
    </location>
</feature>
<gene>
    <name evidence="4" type="ORF">C0Z18_06535</name>
</gene>
<dbReference type="Pfam" id="PF08281">
    <property type="entry name" value="Sigma70_r4_2"/>
    <property type="match status" value="1"/>
</dbReference>
<dbReference type="PANTHER" id="PTHR30173">
    <property type="entry name" value="SIGMA 19 FACTOR"/>
    <property type="match status" value="1"/>
</dbReference>
<dbReference type="AlphaFoldDB" id="A0A2N7VYD2"/>
<dbReference type="NCBIfam" id="NF007214">
    <property type="entry name" value="PRK09636.1"/>
    <property type="match status" value="1"/>
</dbReference>
<organism evidence="4 5">
    <name type="scientific">Trinickia dabaoshanensis</name>
    <dbReference type="NCBI Taxonomy" id="564714"/>
    <lineage>
        <taxon>Bacteria</taxon>
        <taxon>Pseudomonadati</taxon>
        <taxon>Pseudomonadota</taxon>
        <taxon>Betaproteobacteria</taxon>
        <taxon>Burkholderiales</taxon>
        <taxon>Burkholderiaceae</taxon>
        <taxon>Trinickia</taxon>
    </lineage>
</organism>
<evidence type="ECO:0000313" key="5">
    <source>
        <dbReference type="Proteomes" id="UP000235616"/>
    </source>
</evidence>
<dbReference type="NCBIfam" id="TIGR02937">
    <property type="entry name" value="sigma70-ECF"/>
    <property type="match status" value="1"/>
</dbReference>
<dbReference type="EMBL" id="PNYA01000004">
    <property type="protein sequence ID" value="PMS22156.1"/>
    <property type="molecule type" value="Genomic_DNA"/>
</dbReference>
<name>A0A2N7VYD2_9BURK</name>
<evidence type="ECO:0000256" key="1">
    <source>
        <dbReference type="ARBA" id="ARBA00011344"/>
    </source>
</evidence>
<dbReference type="OrthoDB" id="3211555at2"/>
<dbReference type="SUPFAM" id="SSF88659">
    <property type="entry name" value="Sigma3 and sigma4 domains of RNA polymerase sigma factors"/>
    <property type="match status" value="1"/>
</dbReference>
<dbReference type="Gene3D" id="1.10.1740.10">
    <property type="match status" value="1"/>
</dbReference>
<proteinExistence type="predicted"/>
<comment type="subunit">
    <text evidence="1">Interacts transiently with the RNA polymerase catalytic core formed by RpoA, RpoB, RpoC and RpoZ (2 alpha, 1 beta, 1 beta' and 1 omega subunit) to form the RNA polymerase holoenzyme that can initiate transcription.</text>
</comment>
<dbReference type="GO" id="GO:0016987">
    <property type="term" value="F:sigma factor activity"/>
    <property type="evidence" value="ECO:0007669"/>
    <property type="project" value="InterPro"/>
</dbReference>
<dbReference type="InterPro" id="IPR013325">
    <property type="entry name" value="RNA_pol_sigma_r2"/>
</dbReference>
<dbReference type="InterPro" id="IPR013249">
    <property type="entry name" value="RNA_pol_sigma70_r4_t2"/>
</dbReference>
<dbReference type="Gene3D" id="1.10.10.10">
    <property type="entry name" value="Winged helix-like DNA-binding domain superfamily/Winged helix DNA-binding domain"/>
    <property type="match status" value="1"/>
</dbReference>
<dbReference type="Pfam" id="PF04542">
    <property type="entry name" value="Sigma70_r2"/>
    <property type="match status" value="1"/>
</dbReference>
<evidence type="ECO:0000259" key="3">
    <source>
        <dbReference type="Pfam" id="PF08281"/>
    </source>
</evidence>
<dbReference type="InterPro" id="IPR007627">
    <property type="entry name" value="RNA_pol_sigma70_r2"/>
</dbReference>
<dbReference type="NCBIfam" id="TIGR02957">
    <property type="entry name" value="SigX4"/>
    <property type="match status" value="1"/>
</dbReference>
<keyword evidence="5" id="KW-1185">Reference proteome</keyword>
<accession>A0A2N7VYD2</accession>
<dbReference type="PANTHER" id="PTHR30173:SF36">
    <property type="entry name" value="ECF RNA POLYMERASE SIGMA FACTOR SIGJ"/>
    <property type="match status" value="1"/>
</dbReference>
<dbReference type="SUPFAM" id="SSF54427">
    <property type="entry name" value="NTF2-like"/>
    <property type="match status" value="1"/>
</dbReference>
<dbReference type="GO" id="GO:0003677">
    <property type="term" value="F:DNA binding"/>
    <property type="evidence" value="ECO:0007669"/>
    <property type="project" value="InterPro"/>
</dbReference>
<evidence type="ECO:0000259" key="2">
    <source>
        <dbReference type="Pfam" id="PF04542"/>
    </source>
</evidence>
<protein>
    <submittedName>
        <fullName evidence="4">RNA polymerase subunit sigma-24</fullName>
    </submittedName>
</protein>
<dbReference type="SUPFAM" id="SSF88946">
    <property type="entry name" value="Sigma2 domain of RNA polymerase sigma factors"/>
    <property type="match status" value="1"/>
</dbReference>
<dbReference type="InterPro" id="IPR032710">
    <property type="entry name" value="NTF2-like_dom_sf"/>
</dbReference>
<evidence type="ECO:0000313" key="4">
    <source>
        <dbReference type="EMBL" id="PMS22156.1"/>
    </source>
</evidence>
<dbReference type="InterPro" id="IPR014303">
    <property type="entry name" value="RNA_pol_sigma-70_ECF"/>
</dbReference>
<feature type="domain" description="RNA polymerase sigma factor 70 region 4 type 2" evidence="3">
    <location>
        <begin position="128"/>
        <end position="173"/>
    </location>
</feature>
<dbReference type="InterPro" id="IPR036388">
    <property type="entry name" value="WH-like_DNA-bd_sf"/>
</dbReference>
<dbReference type="Proteomes" id="UP000235616">
    <property type="component" value="Unassembled WGS sequence"/>
</dbReference>
<dbReference type="InterPro" id="IPR014284">
    <property type="entry name" value="RNA_pol_sigma-70_dom"/>
</dbReference>
<dbReference type="InterPro" id="IPR052704">
    <property type="entry name" value="ECF_Sigma-70_Domain"/>
</dbReference>
<reference evidence="4 5" key="1">
    <citation type="submission" date="2018-01" db="EMBL/GenBank/DDBJ databases">
        <title>Whole genome analyses suggest that Burkholderia sensu lato contains two further novel genera in the rhizoxinica-symbiotica group Mycetohabitans gen. nov., and Trinickia gen. nov.: implications for the evolution of diazotrophy and nodulation in the Burkholderiaceae.</title>
        <authorList>
            <person name="Estrada-de los Santos P."/>
            <person name="Palmer M."/>
            <person name="Chavez-Ramirez B."/>
            <person name="Beukes C."/>
            <person name="Steenkamp E.T."/>
            <person name="Hirsch A.M."/>
            <person name="Manyaka P."/>
            <person name="Maluk M."/>
            <person name="Lafos M."/>
            <person name="Crook M."/>
            <person name="Gross E."/>
            <person name="Simon M.F."/>
            <person name="Bueno dos Reis Junior F."/>
            <person name="Poole P.S."/>
            <person name="Venter S.N."/>
            <person name="James E.K."/>
        </authorList>
    </citation>
    <scope>NUCLEOTIDE SEQUENCE [LARGE SCALE GENOMIC DNA]</scope>
    <source>
        <strain evidence="4 5">GIMN1.004</strain>
    </source>
</reference>
<dbReference type="InterPro" id="IPR013324">
    <property type="entry name" value="RNA_pol_sigma_r3/r4-like"/>
</dbReference>
<dbReference type="GO" id="GO:0006352">
    <property type="term" value="P:DNA-templated transcription initiation"/>
    <property type="evidence" value="ECO:0007669"/>
    <property type="project" value="InterPro"/>
</dbReference>
<dbReference type="RefSeq" id="WP_102644557.1">
    <property type="nucleotide sequence ID" value="NZ_PNYA01000004.1"/>
</dbReference>
<sequence length="309" mass="34222">MTTDPATAPATGPARSPAEIDTFAALRPRLFSIAYRMLGTRADAEDIVQDAWLRWQHDTDRTAVRSAEAWLVTVVTRLSIDRLRAAKAEREAYVGWWLPEPLVEASDEHTPEAAAELASDLSIALLWVLERLSAEERAAFLLRQAFDHGYDEIAALLGKTEAACRQMVHRASERVQQTRARFDVPREAHRRVVEKFIVAARSGERDAIQALLADDAELVGDGGGKVPAVLKVLHGAYRIANLFWVTGRRNGPALVYRHALINGEPGFLRYLDGKLESAMALATDGERIVGIYAIRNPDKLTGVPQRLTQ</sequence>